<sequence length="299" mass="33118">MISITPCFTAAPCSSQTEPQSTAVEDGPVIILNASQHSCDVLIIHGVEDHVHVSLDITQVEVSEISSEFQSLAEQFGSSDHQLKLVGILRKLWNDIVDPVVQALKDLNARPGSRIWWCPTAEFTLLPLHAAGPYGKKRDNLSDIDIFSYTPTLATLVRARQQVSRDASSQHFVAIGQGNPVKGKELKCVAFELAAVAQHVAPIVSFTPLEDGNATVDGALDALNHNQWLHLACHGMPNRTQPFKFSFAMRDRPFMIKDIIRINWQNPQFAFLSAYHTTVGDEKSPDESTRYSYAILWIS</sequence>
<dbReference type="EMBL" id="JABBWE010000080">
    <property type="protein sequence ID" value="KAG1787341.1"/>
    <property type="molecule type" value="Genomic_DNA"/>
</dbReference>
<proteinExistence type="predicted"/>
<dbReference type="AlphaFoldDB" id="A0A9P7AES0"/>
<dbReference type="RefSeq" id="XP_041154696.1">
    <property type="nucleotide sequence ID" value="XM_041307501.1"/>
</dbReference>
<evidence type="ECO:0000259" key="1">
    <source>
        <dbReference type="Pfam" id="PF12770"/>
    </source>
</evidence>
<accession>A0A9P7AES0</accession>
<gene>
    <name evidence="2" type="ORF">HD556DRAFT_1448831</name>
</gene>
<dbReference type="GeneID" id="64601265"/>
<evidence type="ECO:0000313" key="2">
    <source>
        <dbReference type="EMBL" id="KAG1787341.1"/>
    </source>
</evidence>
<protein>
    <submittedName>
        <fullName evidence="2">CHAT domain-containing protein</fullName>
    </submittedName>
</protein>
<evidence type="ECO:0000313" key="3">
    <source>
        <dbReference type="Proteomes" id="UP000719766"/>
    </source>
</evidence>
<dbReference type="Pfam" id="PF12770">
    <property type="entry name" value="CHAT"/>
    <property type="match status" value="1"/>
</dbReference>
<comment type="caution">
    <text evidence="2">The sequence shown here is derived from an EMBL/GenBank/DDBJ whole genome shotgun (WGS) entry which is preliminary data.</text>
</comment>
<reference evidence="2" key="1">
    <citation type="journal article" date="2020" name="New Phytol.">
        <title>Comparative genomics reveals dynamic genome evolution in host specialist ectomycorrhizal fungi.</title>
        <authorList>
            <person name="Lofgren L.A."/>
            <person name="Nguyen N.H."/>
            <person name="Vilgalys R."/>
            <person name="Ruytinx J."/>
            <person name="Liao H.L."/>
            <person name="Branco S."/>
            <person name="Kuo A."/>
            <person name="LaButti K."/>
            <person name="Lipzen A."/>
            <person name="Andreopoulos W."/>
            <person name="Pangilinan J."/>
            <person name="Riley R."/>
            <person name="Hundley H."/>
            <person name="Na H."/>
            <person name="Barry K."/>
            <person name="Grigoriev I.V."/>
            <person name="Stajich J.E."/>
            <person name="Kennedy P.G."/>
        </authorList>
    </citation>
    <scope>NUCLEOTIDE SEQUENCE</scope>
    <source>
        <strain evidence="2">S12</strain>
    </source>
</reference>
<organism evidence="2 3">
    <name type="scientific">Suillus plorans</name>
    <dbReference type="NCBI Taxonomy" id="116603"/>
    <lineage>
        <taxon>Eukaryota</taxon>
        <taxon>Fungi</taxon>
        <taxon>Dikarya</taxon>
        <taxon>Basidiomycota</taxon>
        <taxon>Agaricomycotina</taxon>
        <taxon>Agaricomycetes</taxon>
        <taxon>Agaricomycetidae</taxon>
        <taxon>Boletales</taxon>
        <taxon>Suillineae</taxon>
        <taxon>Suillaceae</taxon>
        <taxon>Suillus</taxon>
    </lineage>
</organism>
<keyword evidence="3" id="KW-1185">Reference proteome</keyword>
<dbReference type="InterPro" id="IPR024983">
    <property type="entry name" value="CHAT_dom"/>
</dbReference>
<name>A0A9P7AES0_9AGAM</name>
<dbReference type="OrthoDB" id="9991317at2759"/>
<dbReference type="Proteomes" id="UP000719766">
    <property type="component" value="Unassembled WGS sequence"/>
</dbReference>
<feature type="domain" description="CHAT" evidence="1">
    <location>
        <begin position="89"/>
        <end position="289"/>
    </location>
</feature>